<dbReference type="AlphaFoldDB" id="A0A1H7EDB3"/>
<dbReference type="InterPro" id="IPR000868">
    <property type="entry name" value="Isochorismatase-like_dom"/>
</dbReference>
<dbReference type="Pfam" id="PF00857">
    <property type="entry name" value="Isochorismatase"/>
    <property type="match status" value="1"/>
</dbReference>
<dbReference type="InterPro" id="IPR050272">
    <property type="entry name" value="Isochorismatase-like_hydrls"/>
</dbReference>
<feature type="domain" description="Isochorismatase-like" evidence="2">
    <location>
        <begin position="5"/>
        <end position="143"/>
    </location>
</feature>
<evidence type="ECO:0000256" key="1">
    <source>
        <dbReference type="ARBA" id="ARBA00022801"/>
    </source>
</evidence>
<dbReference type="PANTHER" id="PTHR43540:SF14">
    <property type="entry name" value="ISOCHORISMATASE"/>
    <property type="match status" value="1"/>
</dbReference>
<name>A0A1H7EDB3_9BURK</name>
<dbReference type="GO" id="GO:0016787">
    <property type="term" value="F:hydrolase activity"/>
    <property type="evidence" value="ECO:0007669"/>
    <property type="project" value="UniProtKB-KW"/>
</dbReference>
<dbReference type="PANTHER" id="PTHR43540">
    <property type="entry name" value="PEROXYUREIDOACRYLATE/UREIDOACRYLATE AMIDOHYDROLASE-RELATED"/>
    <property type="match status" value="1"/>
</dbReference>
<dbReference type="SUPFAM" id="SSF52499">
    <property type="entry name" value="Isochorismatase-like hydrolases"/>
    <property type="match status" value="1"/>
</dbReference>
<dbReference type="RefSeq" id="WP_090873646.1">
    <property type="nucleotide sequence ID" value="NZ_FNYE01000054.1"/>
</dbReference>
<dbReference type="EMBL" id="FNYE01000054">
    <property type="protein sequence ID" value="SEK11838.1"/>
    <property type="molecule type" value="Genomic_DNA"/>
</dbReference>
<evidence type="ECO:0000259" key="2">
    <source>
        <dbReference type="Pfam" id="PF00857"/>
    </source>
</evidence>
<protein>
    <submittedName>
        <fullName evidence="3">Nicotinamidase-related amidase</fullName>
    </submittedName>
</protein>
<keyword evidence="1" id="KW-0378">Hydrolase</keyword>
<sequence length="183" mass="19666">MSGVAVIVIDVQQMFFSGPSAAYRAGDVIDGINRLTSAARNANAPVFFVQHESDANGPLAHGSDAWQLPAALVREPQDCSIFKTVGDSFQGTPLAAQLQQGDIDGVILCGYATEFCVNATARRAELLGLRTTVVSDLHTTQDKPHLAADKIVEHQNFVWANSSMTGKRVKVRPLADILQTEFA</sequence>
<keyword evidence="4" id="KW-1185">Reference proteome</keyword>
<dbReference type="InterPro" id="IPR036380">
    <property type="entry name" value="Isochorismatase-like_sf"/>
</dbReference>
<dbReference type="CDD" id="cd01014">
    <property type="entry name" value="nicotinamidase_related"/>
    <property type="match status" value="1"/>
</dbReference>
<accession>A0A1H7EDB3</accession>
<organism evidence="3 4">
    <name type="scientific">Paraburkholderia diazotrophica</name>
    <dbReference type="NCBI Taxonomy" id="667676"/>
    <lineage>
        <taxon>Bacteria</taxon>
        <taxon>Pseudomonadati</taxon>
        <taxon>Pseudomonadota</taxon>
        <taxon>Betaproteobacteria</taxon>
        <taxon>Burkholderiales</taxon>
        <taxon>Burkholderiaceae</taxon>
        <taxon>Paraburkholderia</taxon>
    </lineage>
</organism>
<evidence type="ECO:0000313" key="4">
    <source>
        <dbReference type="Proteomes" id="UP000198866"/>
    </source>
</evidence>
<dbReference type="STRING" id="667676.SAMN05192539_105411"/>
<proteinExistence type="predicted"/>
<dbReference type="OrthoDB" id="1157330at2"/>
<gene>
    <name evidence="3" type="ORF">SAMN05192539_105411</name>
</gene>
<reference evidence="4" key="1">
    <citation type="submission" date="2016-10" db="EMBL/GenBank/DDBJ databases">
        <authorList>
            <person name="Varghese N."/>
            <person name="Submissions S."/>
        </authorList>
    </citation>
    <scope>NUCLEOTIDE SEQUENCE [LARGE SCALE GENOMIC DNA]</scope>
    <source>
        <strain evidence="4">LMG 26031</strain>
    </source>
</reference>
<evidence type="ECO:0000313" key="3">
    <source>
        <dbReference type="EMBL" id="SEK11838.1"/>
    </source>
</evidence>
<dbReference type="Gene3D" id="3.40.50.850">
    <property type="entry name" value="Isochorismatase-like"/>
    <property type="match status" value="1"/>
</dbReference>
<dbReference type="Proteomes" id="UP000198866">
    <property type="component" value="Unassembled WGS sequence"/>
</dbReference>